<dbReference type="PANTHER" id="PTHR33116">
    <property type="entry name" value="REVERSE TRANSCRIPTASE ZINC-BINDING DOMAIN-CONTAINING PROTEIN-RELATED-RELATED"/>
    <property type="match status" value="1"/>
</dbReference>
<feature type="domain" description="Reverse transcriptase zinc-binding" evidence="3">
    <location>
        <begin position="1136"/>
        <end position="1220"/>
    </location>
</feature>
<feature type="compositionally biased region" description="Basic and acidic residues" evidence="1">
    <location>
        <begin position="350"/>
        <end position="361"/>
    </location>
</feature>
<dbReference type="OrthoDB" id="1113249at2759"/>
<accession>A0A8X7Q6C3</accession>
<dbReference type="InterPro" id="IPR036691">
    <property type="entry name" value="Endo/exonu/phosph_ase_sf"/>
</dbReference>
<dbReference type="InterPro" id="IPR025558">
    <property type="entry name" value="DUF4283"/>
</dbReference>
<dbReference type="Proteomes" id="UP000886595">
    <property type="component" value="Unassembled WGS sequence"/>
</dbReference>
<keyword evidence="6" id="KW-1185">Reference proteome</keyword>
<dbReference type="Pfam" id="PF13966">
    <property type="entry name" value="zf-RVT"/>
    <property type="match status" value="1"/>
</dbReference>
<dbReference type="Pfam" id="PF14111">
    <property type="entry name" value="DUF4283"/>
    <property type="match status" value="1"/>
</dbReference>
<protein>
    <recommendedName>
        <fullName evidence="7">Reverse transcriptase zinc-binding domain-containing protein</fullName>
    </recommendedName>
</protein>
<dbReference type="EMBL" id="JAAMPC010000014">
    <property type="protein sequence ID" value="KAG2264536.1"/>
    <property type="molecule type" value="Genomic_DNA"/>
</dbReference>
<dbReference type="Gene3D" id="3.60.10.10">
    <property type="entry name" value="Endonuclease/exonuclease/phosphatase"/>
    <property type="match status" value="1"/>
</dbReference>
<gene>
    <name evidence="5" type="ORF">Bca52824_071615</name>
</gene>
<dbReference type="InterPro" id="IPR005135">
    <property type="entry name" value="Endo/exonuclease/phosphatase"/>
</dbReference>
<dbReference type="SUPFAM" id="SSF56219">
    <property type="entry name" value="DNase I-like"/>
    <property type="match status" value="1"/>
</dbReference>
<feature type="domain" description="Endonuclease/exonuclease/phosphatase" evidence="2">
    <location>
        <begin position="464"/>
        <end position="686"/>
    </location>
</feature>
<feature type="compositionally biased region" description="Polar residues" evidence="1">
    <location>
        <begin position="459"/>
        <end position="468"/>
    </location>
</feature>
<evidence type="ECO:0000259" key="4">
    <source>
        <dbReference type="Pfam" id="PF14111"/>
    </source>
</evidence>
<dbReference type="PANTHER" id="PTHR33116:SF78">
    <property type="entry name" value="OS12G0587133 PROTEIN"/>
    <property type="match status" value="1"/>
</dbReference>
<dbReference type="InterPro" id="IPR026960">
    <property type="entry name" value="RVT-Znf"/>
</dbReference>
<reference evidence="5 6" key="1">
    <citation type="submission" date="2020-02" db="EMBL/GenBank/DDBJ databases">
        <authorList>
            <person name="Ma Q."/>
            <person name="Huang Y."/>
            <person name="Song X."/>
            <person name="Pei D."/>
        </authorList>
    </citation>
    <scope>NUCLEOTIDE SEQUENCE [LARGE SCALE GENOMIC DNA]</scope>
    <source>
        <strain evidence="5">Sxm20200214</strain>
        <tissue evidence="5">Leaf</tissue>
    </source>
</reference>
<sequence>MPPKKKRKNLFHGSSKMTRLLGASRPSATVKSLRNKSNVAGASCVDAAIATTVVPLDESPPITIVVDSQIASTGPLDLSSSGFQDELTPATVEEGYAEPVPVSASVIAAADTPPRASNAGDAVEVKQVKNYASLLKASCQLEELGTPTEHISGVPFVLIPDDNITAAKEEFKEFIYARFHGDWPRIGRIIGVINALWARDGPRIFVHNVGEGEFLLRVSNVKTREMLLGRTCWNVAGFPMFVAPWSPEFTPEEAPITSAVIPVELREVPYLLFNKRSLARKLNFKVAKLYVKVDLTKPLPNKIISGFSNGKENEIFVSYPWLPLKCDLCKKYGHLQTKCRYGKPGSSNRKRSESPAREPSRTRNKSRPSRTKVANKVIPPASDAIKDNTAKVVLEEGELPAEAQVPIPPPVECSIVGGSVKTLAGEAARHGLQENSDSEVDPGSAAGSGNMLRDRASSEVGNSEQGLNSDRRHDMVKDWINIQRPLFGAFLETHIHSSNEARIRSAIPVGWKFFGNYGQNISGRIVVVWDPSVSVFIYKASAQAVTCGIHILAPSLTFTVTFVYGFNEVGERMALWKELEQINRTPAMSNSPWAVIGDFNQILRLSHHSGYPTRVIDDDGMEDMNIALQDSELFEAQSKGAPFTWWNNNEVNPISKRIDHALINQLWATRFPDSYADFLDPGQSDHSPYIVKIPSVRRSSRKPFKFFHHVMDHPDYASVVSNAWNPGTIMGTTQFRLVRSMKMMKKDMRNLNKRNFSGISQRVKEQTGKVGLLQRALLTRPDPVAAREEHQERATLNILLNAEQKFYRQKSRVRWADVGDRNTTFYHQHSISGIKKVLSVFKEWTGLDMNPEKSEIFFGGYSEVEAYVISDISGFRIGTFPTRYLGLPLNPSRISFATLQPFLERITAKLHSWTAKTLSFAGKVQLVSSVVYGMVNFWSSVIALPKRFYEKVDSLCSAFLWKNSTTSAAGARVSWASICKPKKERGLGLRRLEEFQMVFELKRVWNYFSDEGSLWVAWLKANVFTNHCYWTIPDSQRVSPTVRSMIIRARERVREFMRCSVGDGCTATRGPRDLRINCEAPVIRAVVDGNWFLPPARSEEAVTLQIVLSTMAPPHSDRGDDKYLWRNGADHFVPKFSSKATWHRIRERAPEVPWWDLIWFKEEIPRCSFVAWMAVLSRLPTKDRLSSWGMNVSTLCVMCSSGHESHHHLFFLCPYVSAVWSHFSGSAWQAAPSSMLEVADIIAVSPQLRVVIKLLMQVIVYCIWRERNSRIFKQVATSEAGVISRVDRLIRDQLLSISPSRPQSPSLLQLFFSLTYRPP</sequence>
<feature type="region of interest" description="Disordered" evidence="1">
    <location>
        <begin position="340"/>
        <end position="382"/>
    </location>
</feature>
<evidence type="ECO:0000259" key="3">
    <source>
        <dbReference type="Pfam" id="PF13966"/>
    </source>
</evidence>
<name>A0A8X7Q6C3_BRACI</name>
<evidence type="ECO:0008006" key="7">
    <source>
        <dbReference type="Google" id="ProtNLM"/>
    </source>
</evidence>
<feature type="domain" description="DUF4283" evidence="4">
    <location>
        <begin position="168"/>
        <end position="253"/>
    </location>
</feature>
<dbReference type="Pfam" id="PF03372">
    <property type="entry name" value="Exo_endo_phos"/>
    <property type="match status" value="1"/>
</dbReference>
<evidence type="ECO:0000313" key="5">
    <source>
        <dbReference type="EMBL" id="KAG2264536.1"/>
    </source>
</evidence>
<evidence type="ECO:0000259" key="2">
    <source>
        <dbReference type="Pfam" id="PF03372"/>
    </source>
</evidence>
<comment type="caution">
    <text evidence="5">The sequence shown here is derived from an EMBL/GenBank/DDBJ whole genome shotgun (WGS) entry which is preliminary data.</text>
</comment>
<organism evidence="5 6">
    <name type="scientific">Brassica carinata</name>
    <name type="common">Ethiopian mustard</name>
    <name type="synonym">Abyssinian cabbage</name>
    <dbReference type="NCBI Taxonomy" id="52824"/>
    <lineage>
        <taxon>Eukaryota</taxon>
        <taxon>Viridiplantae</taxon>
        <taxon>Streptophyta</taxon>
        <taxon>Embryophyta</taxon>
        <taxon>Tracheophyta</taxon>
        <taxon>Spermatophyta</taxon>
        <taxon>Magnoliopsida</taxon>
        <taxon>eudicotyledons</taxon>
        <taxon>Gunneridae</taxon>
        <taxon>Pentapetalae</taxon>
        <taxon>rosids</taxon>
        <taxon>malvids</taxon>
        <taxon>Brassicales</taxon>
        <taxon>Brassicaceae</taxon>
        <taxon>Brassiceae</taxon>
        <taxon>Brassica</taxon>
    </lineage>
</organism>
<evidence type="ECO:0000313" key="6">
    <source>
        <dbReference type="Proteomes" id="UP000886595"/>
    </source>
</evidence>
<proteinExistence type="predicted"/>
<evidence type="ECO:0000256" key="1">
    <source>
        <dbReference type="SAM" id="MobiDB-lite"/>
    </source>
</evidence>
<dbReference type="GO" id="GO:0003824">
    <property type="term" value="F:catalytic activity"/>
    <property type="evidence" value="ECO:0007669"/>
    <property type="project" value="InterPro"/>
</dbReference>
<feature type="region of interest" description="Disordered" evidence="1">
    <location>
        <begin position="430"/>
        <end position="469"/>
    </location>
</feature>